<evidence type="ECO:0000313" key="2">
    <source>
        <dbReference type="Proteomes" id="UP000189701"/>
    </source>
</evidence>
<sequence>MRLRRCGPLIASVIPSASMTPLPHMQRRTCGAQSAVSNNTTTHIKIKVNEVNNLPIGEHIIVDFDNYDAAYGEAQGLLTGYCGLLAIDGNFFPINFDRTTNAIAYRYCNASLNKKWATHRHRLWDEFYDPAKSRTELLSNVSSGMNRDQWAGFVAYRLKSSTIESCRKNKEIRRKQTMPHTGGSKANSRRRHELEGPMYVYGSSSFKYIQEYQATT</sequence>
<dbReference type="InterPro" id="IPR004252">
    <property type="entry name" value="Probable_transposase_24"/>
</dbReference>
<dbReference type="PANTHER" id="PTHR33144:SF45">
    <property type="entry name" value="TRANSPOSASE TNP1_EN_SPM-LIKE DOMAIN-CONTAINING PROTEIN"/>
    <property type="match status" value="1"/>
</dbReference>
<dbReference type="AlphaFoldDB" id="A0A1U7X892"/>
<dbReference type="PANTHER" id="PTHR33144">
    <property type="entry name" value="OS10G0409366 PROTEIN-RELATED"/>
    <property type="match status" value="1"/>
</dbReference>
<evidence type="ECO:0000313" key="3">
    <source>
        <dbReference type="RefSeq" id="XP_009785871.1"/>
    </source>
</evidence>
<name>A0A1U7X892_NICSY</name>
<feature type="region of interest" description="Disordered" evidence="1">
    <location>
        <begin position="171"/>
        <end position="193"/>
    </location>
</feature>
<gene>
    <name evidence="3" type="primary">LOC104234072</name>
</gene>
<reference evidence="3" key="2">
    <citation type="submission" date="2025-08" db="UniProtKB">
        <authorList>
            <consortium name="RefSeq"/>
        </authorList>
    </citation>
    <scope>IDENTIFICATION</scope>
    <source>
        <tissue evidence="3">Leaf</tissue>
    </source>
</reference>
<keyword evidence="2" id="KW-1185">Reference proteome</keyword>
<proteinExistence type="predicted"/>
<evidence type="ECO:0000256" key="1">
    <source>
        <dbReference type="SAM" id="MobiDB-lite"/>
    </source>
</evidence>
<dbReference type="RefSeq" id="XP_009785871.1">
    <property type="nucleotide sequence ID" value="XM_009787569.1"/>
</dbReference>
<dbReference type="Pfam" id="PF03004">
    <property type="entry name" value="Transposase_24"/>
    <property type="match status" value="1"/>
</dbReference>
<accession>A0A1U7X892</accession>
<dbReference type="eggNOG" id="ENOG502SM2F">
    <property type="taxonomic scope" value="Eukaryota"/>
</dbReference>
<reference evidence="2" key="1">
    <citation type="journal article" date="2013" name="Genome Biol.">
        <title>Reference genomes and transcriptomes of Nicotiana sylvestris and Nicotiana tomentosiformis.</title>
        <authorList>
            <person name="Sierro N."/>
            <person name="Battey J.N."/>
            <person name="Ouadi S."/>
            <person name="Bovet L."/>
            <person name="Goepfert S."/>
            <person name="Bakaher N."/>
            <person name="Peitsch M.C."/>
            <person name="Ivanov N.V."/>
        </authorList>
    </citation>
    <scope>NUCLEOTIDE SEQUENCE [LARGE SCALE GENOMIC DNA]</scope>
</reference>
<organism evidence="2 3">
    <name type="scientific">Nicotiana sylvestris</name>
    <name type="common">Wood tobacco</name>
    <name type="synonym">South American tobacco</name>
    <dbReference type="NCBI Taxonomy" id="4096"/>
    <lineage>
        <taxon>Eukaryota</taxon>
        <taxon>Viridiplantae</taxon>
        <taxon>Streptophyta</taxon>
        <taxon>Embryophyta</taxon>
        <taxon>Tracheophyta</taxon>
        <taxon>Spermatophyta</taxon>
        <taxon>Magnoliopsida</taxon>
        <taxon>eudicotyledons</taxon>
        <taxon>Gunneridae</taxon>
        <taxon>Pentapetalae</taxon>
        <taxon>asterids</taxon>
        <taxon>lamiids</taxon>
        <taxon>Solanales</taxon>
        <taxon>Solanaceae</taxon>
        <taxon>Nicotianoideae</taxon>
        <taxon>Nicotianeae</taxon>
        <taxon>Nicotiana</taxon>
    </lineage>
</organism>
<dbReference type="Proteomes" id="UP000189701">
    <property type="component" value="Unplaced"/>
</dbReference>
<protein>
    <submittedName>
        <fullName evidence="3">Uncharacterized protein LOC104234072</fullName>
    </submittedName>
</protein>